<organism evidence="3 4">
    <name type="scientific">Meloidogyne javanica</name>
    <name type="common">Root-knot nematode worm</name>
    <dbReference type="NCBI Taxonomy" id="6303"/>
    <lineage>
        <taxon>Eukaryota</taxon>
        <taxon>Metazoa</taxon>
        <taxon>Ecdysozoa</taxon>
        <taxon>Nematoda</taxon>
        <taxon>Chromadorea</taxon>
        <taxon>Rhabditida</taxon>
        <taxon>Tylenchina</taxon>
        <taxon>Tylenchomorpha</taxon>
        <taxon>Tylenchoidea</taxon>
        <taxon>Meloidogynidae</taxon>
        <taxon>Meloidogyninae</taxon>
        <taxon>Meloidogyne</taxon>
        <taxon>Meloidogyne incognita group</taxon>
    </lineage>
</organism>
<feature type="compositionally biased region" description="Basic and acidic residues" evidence="1">
    <location>
        <begin position="65"/>
        <end position="79"/>
    </location>
</feature>
<evidence type="ECO:0000256" key="2">
    <source>
        <dbReference type="SAM" id="SignalP"/>
    </source>
</evidence>
<feature type="region of interest" description="Disordered" evidence="1">
    <location>
        <begin position="27"/>
        <end position="97"/>
    </location>
</feature>
<reference evidence="4" key="1">
    <citation type="submission" date="2022-11" db="UniProtKB">
        <authorList>
            <consortium name="WormBaseParasite"/>
        </authorList>
    </citation>
    <scope>IDENTIFICATION</scope>
</reference>
<feature type="compositionally biased region" description="Polar residues" evidence="1">
    <location>
        <begin position="44"/>
        <end position="64"/>
    </location>
</feature>
<dbReference type="AlphaFoldDB" id="A0A915ND25"/>
<feature type="region of interest" description="Disordered" evidence="1">
    <location>
        <begin position="180"/>
        <end position="199"/>
    </location>
</feature>
<proteinExistence type="predicted"/>
<keyword evidence="2" id="KW-0732">Signal</keyword>
<sequence>MKSSSPLSAVMLTTVFFLCSAMFFTNVRPQDPPSDETKADVTGTPLSNVTGSPSNGSQSTTNSTLDEHLQEENKGKSRQPDPMFRAMFPQGDGPRELLDKKIKDYSDKVGHVQAFSLINDAATAKSSESVGTGPTGKTVPLIVDPWDSTKLPSVVPPSTSAAVKQPRPLGLRYTFLGASGVSGRPQDPPNDGTKTNVTGPPDWTAIVKCDRTAIIEWTFALFILQMLVTTPDDRIVFPVKVDSPPEPLVELKIENKGETRHS</sequence>
<evidence type="ECO:0000313" key="4">
    <source>
        <dbReference type="WBParaSite" id="scaffold9087_cov166.g13631"/>
    </source>
</evidence>
<protein>
    <submittedName>
        <fullName evidence="4">Uncharacterized protein</fullName>
    </submittedName>
</protein>
<dbReference type="Proteomes" id="UP000887561">
    <property type="component" value="Unplaced"/>
</dbReference>
<accession>A0A915ND25</accession>
<dbReference type="WBParaSite" id="scaffold9087_cov166.g13631">
    <property type="protein sequence ID" value="scaffold9087_cov166.g13631"/>
    <property type="gene ID" value="scaffold9087_cov166.g13631"/>
</dbReference>
<feature type="chain" id="PRO_5037241945" evidence="2">
    <location>
        <begin position="30"/>
        <end position="262"/>
    </location>
</feature>
<name>A0A915ND25_MELJA</name>
<evidence type="ECO:0000256" key="1">
    <source>
        <dbReference type="SAM" id="MobiDB-lite"/>
    </source>
</evidence>
<evidence type="ECO:0000313" key="3">
    <source>
        <dbReference type="Proteomes" id="UP000887561"/>
    </source>
</evidence>
<keyword evidence="3" id="KW-1185">Reference proteome</keyword>
<feature type="signal peptide" evidence="2">
    <location>
        <begin position="1"/>
        <end position="29"/>
    </location>
</feature>